<proteinExistence type="predicted"/>
<dbReference type="Proteomes" id="UP000014760">
    <property type="component" value="Unassembled WGS sequence"/>
</dbReference>
<reference evidence="2 4" key="2">
    <citation type="journal article" date="2013" name="Nature">
        <title>Insights into bilaterian evolution from three spiralian genomes.</title>
        <authorList>
            <person name="Simakov O."/>
            <person name="Marletaz F."/>
            <person name="Cho S.J."/>
            <person name="Edsinger-Gonzales E."/>
            <person name="Havlak P."/>
            <person name="Hellsten U."/>
            <person name="Kuo D.H."/>
            <person name="Larsson T."/>
            <person name="Lv J."/>
            <person name="Arendt D."/>
            <person name="Savage R."/>
            <person name="Osoegawa K."/>
            <person name="de Jong P."/>
            <person name="Grimwood J."/>
            <person name="Chapman J.A."/>
            <person name="Shapiro H."/>
            <person name="Aerts A."/>
            <person name="Otillar R.P."/>
            <person name="Terry A.Y."/>
            <person name="Boore J.L."/>
            <person name="Grigoriev I.V."/>
            <person name="Lindberg D.R."/>
            <person name="Seaver E.C."/>
            <person name="Weisblat D.A."/>
            <person name="Putnam N.H."/>
            <person name="Rokhsar D.S."/>
        </authorList>
    </citation>
    <scope>NUCLEOTIDE SEQUENCE</scope>
    <source>
        <strain evidence="2 4">I ESC-2004</strain>
    </source>
</reference>
<evidence type="ECO:0008006" key="5">
    <source>
        <dbReference type="Google" id="ProtNLM"/>
    </source>
</evidence>
<protein>
    <recommendedName>
        <fullName evidence="5">SHSP domain-containing protein</fullName>
    </recommendedName>
</protein>
<reference evidence="4" key="1">
    <citation type="submission" date="2012-12" db="EMBL/GenBank/DDBJ databases">
        <authorList>
            <person name="Hellsten U."/>
            <person name="Grimwood J."/>
            <person name="Chapman J.A."/>
            <person name="Shapiro H."/>
            <person name="Aerts A."/>
            <person name="Otillar R.P."/>
            <person name="Terry A.Y."/>
            <person name="Boore J.L."/>
            <person name="Simakov O."/>
            <person name="Marletaz F."/>
            <person name="Cho S.-J."/>
            <person name="Edsinger-Gonzales E."/>
            <person name="Havlak P."/>
            <person name="Kuo D.-H."/>
            <person name="Larsson T."/>
            <person name="Lv J."/>
            <person name="Arendt D."/>
            <person name="Savage R."/>
            <person name="Osoegawa K."/>
            <person name="de Jong P."/>
            <person name="Lindberg D.R."/>
            <person name="Seaver E.C."/>
            <person name="Weisblat D.A."/>
            <person name="Putnam N.H."/>
            <person name="Grigoriev I.V."/>
            <person name="Rokhsar D.S."/>
        </authorList>
    </citation>
    <scope>NUCLEOTIDE SEQUENCE</scope>
    <source>
        <strain evidence="4">I ESC-2004</strain>
    </source>
</reference>
<evidence type="ECO:0000313" key="4">
    <source>
        <dbReference type="Proteomes" id="UP000014760"/>
    </source>
</evidence>
<dbReference type="EMBL" id="KB301771">
    <property type="protein sequence ID" value="ELU05152.1"/>
    <property type="molecule type" value="Genomic_DNA"/>
</dbReference>
<feature type="region of interest" description="Disordered" evidence="1">
    <location>
        <begin position="56"/>
        <end position="85"/>
    </location>
</feature>
<dbReference type="HOGENOM" id="CLU_696866_0_0_1"/>
<dbReference type="AlphaFoldDB" id="R7UMK2"/>
<name>R7UMK2_CAPTE</name>
<evidence type="ECO:0000256" key="1">
    <source>
        <dbReference type="SAM" id="MobiDB-lite"/>
    </source>
</evidence>
<feature type="region of interest" description="Disordered" evidence="1">
    <location>
        <begin position="102"/>
        <end position="220"/>
    </location>
</feature>
<feature type="compositionally biased region" description="Basic and acidic residues" evidence="1">
    <location>
        <begin position="127"/>
        <end position="145"/>
    </location>
</feature>
<organism evidence="2">
    <name type="scientific">Capitella teleta</name>
    <name type="common">Polychaete worm</name>
    <dbReference type="NCBI Taxonomy" id="283909"/>
    <lineage>
        <taxon>Eukaryota</taxon>
        <taxon>Metazoa</taxon>
        <taxon>Spiralia</taxon>
        <taxon>Lophotrochozoa</taxon>
        <taxon>Annelida</taxon>
        <taxon>Polychaeta</taxon>
        <taxon>Sedentaria</taxon>
        <taxon>Scolecida</taxon>
        <taxon>Capitellidae</taxon>
        <taxon>Capitella</taxon>
    </lineage>
</organism>
<reference evidence="3" key="3">
    <citation type="submission" date="2015-06" db="UniProtKB">
        <authorList>
            <consortium name="EnsemblMetazoa"/>
        </authorList>
    </citation>
    <scope>IDENTIFICATION</scope>
</reference>
<dbReference type="EnsemblMetazoa" id="CapteT228138">
    <property type="protein sequence ID" value="CapteP228138"/>
    <property type="gene ID" value="CapteG228138"/>
</dbReference>
<gene>
    <name evidence="2" type="ORF">CAPTEDRAFT_228138</name>
</gene>
<feature type="compositionally biased region" description="Polar residues" evidence="1">
    <location>
        <begin position="76"/>
        <end position="85"/>
    </location>
</feature>
<sequence length="396" mass="43965">MPGGICTDQSVAIRPVELHLLSLRLDFIGEAITRSQRYPGSAAMATGLLTLPRFSSDLTPPRSMLSPPGQSPIHGSPSQPLSPSSMRSPWIRLFKLFQSKNRQELDRSKNSSSSNSIKVGDNGASECDGRASPRKKDIKEEDAKVKRNIYRRPNSRAVFNQRLSPGGLTDASRNPGRRKSDPINDPPNEPSQVAPLPSEANSYRRPRSCSMPAVCHGQGLQRRMEKVKLDEMRKQTTFQEDISIVYYEEDEFNERLVQADEIDDIIDEASSSDEAGPSTPETRRSTTNLDEGTSVRPGECKSIDIPAHFSLGKTRRGLRIMMEIDESCVRRKTCVRAMSGGKTLVVLSYKPQSEGHLTEHKDVINLPVNIDPFSVKANMLKSGHLCIQAPLRKESI</sequence>
<feature type="region of interest" description="Disordered" evidence="1">
    <location>
        <begin position="268"/>
        <end position="297"/>
    </location>
</feature>
<keyword evidence="4" id="KW-1185">Reference proteome</keyword>
<evidence type="ECO:0000313" key="2">
    <source>
        <dbReference type="EMBL" id="ELU05152.1"/>
    </source>
</evidence>
<dbReference type="EMBL" id="AMQN01001353">
    <property type="status" value="NOT_ANNOTATED_CDS"/>
    <property type="molecule type" value="Genomic_DNA"/>
</dbReference>
<evidence type="ECO:0000313" key="3">
    <source>
        <dbReference type="EnsemblMetazoa" id="CapteP228138"/>
    </source>
</evidence>
<accession>R7UMK2</accession>